<sequence length="451" mass="50564">MLAQLVYQEFLSTTKPWFLWLYTSMRSNSQQVRVRLLPNPRCFFDEPIHMKVDGLSPHQKVELRSKLRDDKGIIFKASALYSADSTGQVDLCLSPSLGGSYTGVEPMGLFWAMMPETPHRKLLKKNVLSSMMVDIEALHEDTGEILATETNERQFMTEGLRRIPLGMKHGRIRGTLFLPPGPGPFPGILDVYILGGGICEVRASLLANKGFVVLALAYSGFQDLPKTMPKYLDLEYFEEAITFLRRQPQVQGPGIGILSISKSGELALSMATFLSGISAIVWINGCNANVMTPLHYKDLVIPPLIPILENMTLTPSGLLDIRDSLPDQITERNRASVIPIERSGSRFLFVVSEDDRNWNSCLFAQQAAAQLRHHGKDNFEVVTYPRAGHFLEVPYMPHCPSGFHSAVGKVVVFGGETKAHHEAQLDLWRRVQEFFRTHLKDNSNTVQKARL</sequence>
<dbReference type="PaxDb" id="8030-ENSSSAP00000019709"/>
<dbReference type="AlphaFoldDB" id="A0A1S3SAP3"/>
<dbReference type="InterPro" id="IPR006862">
    <property type="entry name" value="Thio_Ohase/aa_AcTrfase"/>
</dbReference>
<dbReference type="GO" id="GO:0047617">
    <property type="term" value="F:fatty acyl-CoA hydrolase activity"/>
    <property type="evidence" value="ECO:0007669"/>
    <property type="project" value="TreeGrafter"/>
</dbReference>
<protein>
    <submittedName>
        <fullName evidence="7">Acyl-coenzyme A thioesterase 1 isoform X1</fullName>
    </submittedName>
</protein>
<feature type="active site" description="Charge relay system" evidence="3">
    <location>
        <position position="389"/>
    </location>
</feature>
<gene>
    <name evidence="7" type="primary">LOC106608160</name>
</gene>
<proteinExistence type="inferred from homology"/>
<dbReference type="Gene3D" id="3.40.50.1820">
    <property type="entry name" value="alpha/beta hydrolase"/>
    <property type="match status" value="1"/>
</dbReference>
<keyword evidence="2" id="KW-0443">Lipid metabolism</keyword>
<dbReference type="GO" id="GO:0006631">
    <property type="term" value="P:fatty acid metabolic process"/>
    <property type="evidence" value="ECO:0007669"/>
    <property type="project" value="UniProtKB-KW"/>
</dbReference>
<evidence type="ECO:0000256" key="2">
    <source>
        <dbReference type="ARBA" id="ARBA00022832"/>
    </source>
</evidence>
<evidence type="ECO:0000313" key="6">
    <source>
        <dbReference type="Proteomes" id="UP001652741"/>
    </source>
</evidence>
<reference evidence="7" key="1">
    <citation type="submission" date="2025-08" db="UniProtKB">
        <authorList>
            <consortium name="RefSeq"/>
        </authorList>
    </citation>
    <scope>IDENTIFICATION</scope>
</reference>
<feature type="active site" description="Charge relay system" evidence="3">
    <location>
        <position position="355"/>
    </location>
</feature>
<evidence type="ECO:0000259" key="5">
    <source>
        <dbReference type="Pfam" id="PF08840"/>
    </source>
</evidence>
<dbReference type="Bgee" id="ENSSSAG00000009617">
    <property type="expression patterns" value="Expressed in midgut and 25 other cell types or tissues"/>
</dbReference>
<dbReference type="FunFam" id="3.40.50.1820:FF:000024">
    <property type="entry name" value="acyl-coenzyme A thioesterase 4"/>
    <property type="match status" value="1"/>
</dbReference>
<comment type="similarity">
    <text evidence="1">Belongs to the C/M/P thioester hydrolase family.</text>
</comment>
<evidence type="ECO:0000256" key="3">
    <source>
        <dbReference type="PIRSR" id="PIRSR016521-1"/>
    </source>
</evidence>
<dbReference type="OMA" id="GICEIPL"/>
<dbReference type="FunFam" id="2.60.40.2240:FF:000001">
    <property type="entry name" value="acyl-coenzyme A thioesterase 4"/>
    <property type="match status" value="1"/>
</dbReference>
<dbReference type="InterPro" id="IPR014940">
    <property type="entry name" value="BAAT_C"/>
</dbReference>
<dbReference type="GO" id="GO:0006637">
    <property type="term" value="P:acyl-CoA metabolic process"/>
    <property type="evidence" value="ECO:0007669"/>
    <property type="project" value="InterPro"/>
</dbReference>
<feature type="domain" description="Acyl-CoA thioester hydrolase/bile acid-CoA amino acid N-acetyltransferase" evidence="4">
    <location>
        <begin position="45"/>
        <end position="165"/>
    </location>
</feature>
<dbReference type="InterPro" id="IPR016662">
    <property type="entry name" value="Acyl-CoA_thioEstase_long-chain"/>
</dbReference>
<accession>A0A1S3SAP3</accession>
<dbReference type="GeneID" id="106608160"/>
<dbReference type="KEGG" id="sasa:106608160"/>
<dbReference type="Gene3D" id="2.60.40.2240">
    <property type="entry name" value="Acyl-CoA thioester hydrolase/BAAT N-terminal domain"/>
    <property type="match status" value="1"/>
</dbReference>
<dbReference type="RefSeq" id="XP_014061406.1">
    <property type="nucleotide sequence ID" value="XM_014205931.2"/>
</dbReference>
<feature type="active site" description="Charge relay system" evidence="3">
    <location>
        <position position="261"/>
    </location>
</feature>
<dbReference type="Proteomes" id="UP001652741">
    <property type="component" value="Chromosome ssa06"/>
</dbReference>
<evidence type="ECO:0000259" key="4">
    <source>
        <dbReference type="Pfam" id="PF04775"/>
    </source>
</evidence>
<dbReference type="STRING" id="8030.ENSSSAP00000019709"/>
<dbReference type="InterPro" id="IPR042490">
    <property type="entry name" value="Thio_Ohase/BAAT_N"/>
</dbReference>
<feature type="domain" description="BAAT/Acyl-CoA thioester hydrolase C-terminal" evidence="5">
    <location>
        <begin position="233"/>
        <end position="440"/>
    </location>
</feature>
<evidence type="ECO:0000256" key="1">
    <source>
        <dbReference type="ARBA" id="ARBA00006538"/>
    </source>
</evidence>
<dbReference type="OrthoDB" id="6347013at2759"/>
<dbReference type="PIRSF" id="PIRSF016521">
    <property type="entry name" value="Acyl-CoA_hydro"/>
    <property type="match status" value="1"/>
</dbReference>
<dbReference type="InterPro" id="IPR029058">
    <property type="entry name" value="AB_hydrolase_fold"/>
</dbReference>
<name>A0A1S3SAP3_SALSA</name>
<organism evidence="6 7">
    <name type="scientific">Salmo salar</name>
    <name type="common">Atlantic salmon</name>
    <dbReference type="NCBI Taxonomy" id="8030"/>
    <lineage>
        <taxon>Eukaryota</taxon>
        <taxon>Metazoa</taxon>
        <taxon>Chordata</taxon>
        <taxon>Craniata</taxon>
        <taxon>Vertebrata</taxon>
        <taxon>Euteleostomi</taxon>
        <taxon>Actinopterygii</taxon>
        <taxon>Neopterygii</taxon>
        <taxon>Teleostei</taxon>
        <taxon>Protacanthopterygii</taxon>
        <taxon>Salmoniformes</taxon>
        <taxon>Salmonidae</taxon>
        <taxon>Salmoninae</taxon>
        <taxon>Salmo</taxon>
    </lineage>
</organism>
<dbReference type="Pfam" id="PF08840">
    <property type="entry name" value="BAAT_C"/>
    <property type="match status" value="1"/>
</dbReference>
<keyword evidence="2" id="KW-0276">Fatty acid metabolism</keyword>
<evidence type="ECO:0000313" key="7">
    <source>
        <dbReference type="RefSeq" id="XP_014061406.1"/>
    </source>
</evidence>
<keyword evidence="6" id="KW-1185">Reference proteome</keyword>
<dbReference type="PANTHER" id="PTHR10824">
    <property type="entry name" value="ACYL-COENZYME A THIOESTERASE-RELATED"/>
    <property type="match status" value="1"/>
</dbReference>
<dbReference type="SUPFAM" id="SSF53474">
    <property type="entry name" value="alpha/beta-Hydrolases"/>
    <property type="match status" value="1"/>
</dbReference>
<dbReference type="PANTHER" id="PTHR10824:SF17">
    <property type="entry name" value="ACYL-COENZYME A THIOESTERASE 6"/>
    <property type="match status" value="1"/>
</dbReference>
<dbReference type="Pfam" id="PF04775">
    <property type="entry name" value="Bile_Hydr_Trans"/>
    <property type="match status" value="1"/>
</dbReference>